<proteinExistence type="predicted"/>
<evidence type="ECO:0000313" key="2">
    <source>
        <dbReference type="EMBL" id="PSW25401.1"/>
    </source>
</evidence>
<comment type="caution">
    <text evidence="2">The sequence shown here is derived from an EMBL/GenBank/DDBJ whole genome shotgun (WGS) entry which is preliminary data.</text>
</comment>
<sequence length="164" mass="18632">MKRAIKKSIPIFIVVMTFFTIASEEESAERSSFGEPFTSLSLTKSIDHKGQVRLYSAEINKTKDNQQTIFIGYMESKVDVCELDKPMEDEIYMVNGMPVEMIVYCHAAPQGNESLAEPKNQQGRDYLYGQFQLESLVLIDFSGGTTTLNAKGFLKSWQLPDRRK</sequence>
<reference evidence="2 3" key="1">
    <citation type="submission" date="2018-01" db="EMBL/GenBank/DDBJ databases">
        <title>Whole genome sequencing of Histamine producing bacteria.</title>
        <authorList>
            <person name="Butler K."/>
        </authorList>
    </citation>
    <scope>NUCLEOTIDE SEQUENCE [LARGE SCALE GENOMIC DNA]</scope>
    <source>
        <strain evidence="2 3">DSM 24669</strain>
    </source>
</reference>
<protein>
    <submittedName>
        <fullName evidence="2">Uncharacterized protein</fullName>
    </submittedName>
</protein>
<dbReference type="AlphaFoldDB" id="A0A0J8VH16"/>
<dbReference type="Proteomes" id="UP000240481">
    <property type="component" value="Unassembled WGS sequence"/>
</dbReference>
<feature type="signal peptide" evidence="1">
    <location>
        <begin position="1"/>
        <end position="22"/>
    </location>
</feature>
<keyword evidence="3" id="KW-1185">Reference proteome</keyword>
<name>A0A0J8VH16_9GAMM</name>
<feature type="chain" id="PRO_5030009206" evidence="1">
    <location>
        <begin position="23"/>
        <end position="164"/>
    </location>
</feature>
<evidence type="ECO:0000313" key="3">
    <source>
        <dbReference type="Proteomes" id="UP000240481"/>
    </source>
</evidence>
<gene>
    <name evidence="2" type="ORF">C9I94_07045</name>
</gene>
<accession>A0A0J8VH16</accession>
<dbReference type="RefSeq" id="WP_048897455.1">
    <property type="nucleotide sequence ID" value="NZ_AP024853.1"/>
</dbReference>
<keyword evidence="1" id="KW-0732">Signal</keyword>
<evidence type="ECO:0000256" key="1">
    <source>
        <dbReference type="SAM" id="SignalP"/>
    </source>
</evidence>
<dbReference type="EMBL" id="PYLZ01000003">
    <property type="protein sequence ID" value="PSW25401.1"/>
    <property type="molecule type" value="Genomic_DNA"/>
</dbReference>
<organism evidence="2 3">
    <name type="scientific">Photobacterium swingsii</name>
    <dbReference type="NCBI Taxonomy" id="680026"/>
    <lineage>
        <taxon>Bacteria</taxon>
        <taxon>Pseudomonadati</taxon>
        <taxon>Pseudomonadota</taxon>
        <taxon>Gammaproteobacteria</taxon>
        <taxon>Vibrionales</taxon>
        <taxon>Vibrionaceae</taxon>
        <taxon>Photobacterium</taxon>
    </lineage>
</organism>